<evidence type="ECO:0000313" key="1">
    <source>
        <dbReference type="EMBL" id="AGP40986.1"/>
    </source>
</evidence>
<dbReference type="PATRIC" id="fig|1254432.3.peg.10109"/>
<dbReference type="PIRSF" id="PIRSF022704">
    <property type="entry name" value="UCP022704"/>
    <property type="match status" value="1"/>
</dbReference>
<gene>
    <name evidence="1" type="ORF">SCE1572_44730</name>
</gene>
<name>S4Y9I8_SORCE</name>
<dbReference type="EMBL" id="CP003969">
    <property type="protein sequence ID" value="AGP40986.1"/>
    <property type="molecule type" value="Genomic_DNA"/>
</dbReference>
<dbReference type="KEGG" id="scu:SCE1572_44730"/>
<dbReference type="InterPro" id="IPR013320">
    <property type="entry name" value="ConA-like_dom_sf"/>
</dbReference>
<dbReference type="eggNOG" id="COG3506">
    <property type="taxonomic scope" value="Bacteria"/>
</dbReference>
<evidence type="ECO:0000313" key="2">
    <source>
        <dbReference type="Proteomes" id="UP000014803"/>
    </source>
</evidence>
<dbReference type="PANTHER" id="PTHR35332:SF2">
    <property type="entry name" value="REGULATION OF ENOLASE PROTEIN 1"/>
    <property type="match status" value="1"/>
</dbReference>
<reference evidence="1 2" key="1">
    <citation type="journal article" date="2013" name="Sci. Rep.">
        <title>Extraordinary expansion of a Sorangium cellulosum genome from an alkaline milieu.</title>
        <authorList>
            <person name="Han K."/>
            <person name="Li Z.F."/>
            <person name="Peng R."/>
            <person name="Zhu L.P."/>
            <person name="Zhou T."/>
            <person name="Wang L.G."/>
            <person name="Li S.G."/>
            <person name="Zhang X.B."/>
            <person name="Hu W."/>
            <person name="Wu Z.H."/>
            <person name="Qin N."/>
            <person name="Li Y.Z."/>
        </authorList>
    </citation>
    <scope>NUCLEOTIDE SEQUENCE [LARGE SCALE GENOMIC DNA]</scope>
    <source>
        <strain evidence="1 2">So0157-2</strain>
    </source>
</reference>
<organism evidence="1 2">
    <name type="scientific">Sorangium cellulosum So0157-2</name>
    <dbReference type="NCBI Taxonomy" id="1254432"/>
    <lineage>
        <taxon>Bacteria</taxon>
        <taxon>Pseudomonadati</taxon>
        <taxon>Myxococcota</taxon>
        <taxon>Polyangia</taxon>
        <taxon>Polyangiales</taxon>
        <taxon>Polyangiaceae</taxon>
        <taxon>Sorangium</taxon>
    </lineage>
</organism>
<dbReference type="STRING" id="1254432.SCE1572_44730"/>
<sequence>MEAGVMTGQLLEEGFTRLGIDPRLTWRNPPSRWVVEPERGALVVEPGAKTDYWQRTHYGFRTDNGPFLFTRAGGDFVMTCHVRFRPAHQYDQAGLMVRIAESCWLKTSVEFEPDGPSRLGAVVTNAGYSDWSTQPFPSDRREVWLRVRREGSDYLVESSDDGGAWTQIRMAHLHEDDGAREVECGLYACSPVGEGFAAEFDLLRIAPGRVA</sequence>
<dbReference type="InterPro" id="IPR015987">
    <property type="entry name" value="UCP022704"/>
</dbReference>
<dbReference type="InterPro" id="IPR009784">
    <property type="entry name" value="DUF1349"/>
</dbReference>
<protein>
    <recommendedName>
        <fullName evidence="3">DUF1349 domain-containing protein</fullName>
    </recommendedName>
</protein>
<accession>S4Y9I8</accession>
<dbReference type="AlphaFoldDB" id="S4Y9I8"/>
<dbReference type="PANTHER" id="PTHR35332">
    <property type="entry name" value="REGULATION OF ENOLASE PROTEIN 1"/>
    <property type="match status" value="1"/>
</dbReference>
<dbReference type="HOGENOM" id="CLU_082825_0_1_7"/>
<evidence type="ECO:0008006" key="3">
    <source>
        <dbReference type="Google" id="ProtNLM"/>
    </source>
</evidence>
<dbReference type="Proteomes" id="UP000014803">
    <property type="component" value="Chromosome"/>
</dbReference>
<dbReference type="SUPFAM" id="SSF49899">
    <property type="entry name" value="Concanavalin A-like lectins/glucanases"/>
    <property type="match status" value="1"/>
</dbReference>
<proteinExistence type="predicted"/>
<dbReference type="Pfam" id="PF07081">
    <property type="entry name" value="DUF1349"/>
    <property type="match status" value="1"/>
</dbReference>
<dbReference type="Gene3D" id="2.60.120.200">
    <property type="match status" value="1"/>
</dbReference>